<evidence type="ECO:0000313" key="2">
    <source>
        <dbReference type="Proteomes" id="UP001164746"/>
    </source>
</evidence>
<feature type="non-terminal residue" evidence="1">
    <location>
        <position position="1"/>
    </location>
</feature>
<organism evidence="1 2">
    <name type="scientific">Mya arenaria</name>
    <name type="common">Soft-shell clam</name>
    <dbReference type="NCBI Taxonomy" id="6604"/>
    <lineage>
        <taxon>Eukaryota</taxon>
        <taxon>Metazoa</taxon>
        <taxon>Spiralia</taxon>
        <taxon>Lophotrochozoa</taxon>
        <taxon>Mollusca</taxon>
        <taxon>Bivalvia</taxon>
        <taxon>Autobranchia</taxon>
        <taxon>Heteroconchia</taxon>
        <taxon>Euheterodonta</taxon>
        <taxon>Imparidentia</taxon>
        <taxon>Neoheterodontei</taxon>
        <taxon>Myida</taxon>
        <taxon>Myoidea</taxon>
        <taxon>Myidae</taxon>
        <taxon>Mya</taxon>
    </lineage>
</organism>
<evidence type="ECO:0000313" key="1">
    <source>
        <dbReference type="EMBL" id="WAR30774.1"/>
    </source>
</evidence>
<accession>A0ABY7GBM9</accession>
<gene>
    <name evidence="1" type="ORF">MAR_033316</name>
</gene>
<proteinExistence type="predicted"/>
<keyword evidence="2" id="KW-1185">Reference proteome</keyword>
<protein>
    <submittedName>
        <fullName evidence="1">Uncharacterized protein</fullName>
    </submittedName>
</protein>
<reference evidence="1" key="1">
    <citation type="submission" date="2022-11" db="EMBL/GenBank/DDBJ databases">
        <title>Centuries of genome instability and evolution in soft-shell clam transmissible cancer (bioRxiv).</title>
        <authorList>
            <person name="Hart S.F.M."/>
            <person name="Yonemitsu M.A."/>
            <person name="Giersch R.M."/>
            <person name="Beal B.F."/>
            <person name="Arriagada G."/>
            <person name="Davis B.W."/>
            <person name="Ostrander E.A."/>
            <person name="Goff S.P."/>
            <person name="Metzger M.J."/>
        </authorList>
    </citation>
    <scope>NUCLEOTIDE SEQUENCE</scope>
    <source>
        <strain evidence="1">MELC-2E11</strain>
        <tissue evidence="1">Siphon/mantle</tissue>
    </source>
</reference>
<sequence>MAWNSGSTCPSSTTDDQVNGNEVRSMVIRTFWTDRINMSNKTLQAFVAAAQFLDVLSDVNTQAAGQFSGSVNVCLRVTKNLVLDILFIFKTLTIEMLLLFRHYNREDEERVSNYLRQLFENAIQQGILQEEASQDPDREERGEQRDRDRDVADIVRHLVQELFREKRRVDYYKQSCVTLGIQVPDIGSAITLIEDFISGKMYSLFAPL</sequence>
<name>A0ABY7GBM9_MYAAR</name>
<dbReference type="EMBL" id="CP111028">
    <property type="protein sequence ID" value="WAR30774.1"/>
    <property type="molecule type" value="Genomic_DNA"/>
</dbReference>
<dbReference type="Proteomes" id="UP001164746">
    <property type="component" value="Chromosome 17"/>
</dbReference>